<feature type="signal peptide" evidence="1">
    <location>
        <begin position="1"/>
        <end position="26"/>
    </location>
</feature>
<name>A0ABD1TPZ6_9LAMI</name>
<dbReference type="EMBL" id="JBFOLJ010000008">
    <property type="protein sequence ID" value="KAL2514811.1"/>
    <property type="molecule type" value="Genomic_DNA"/>
</dbReference>
<evidence type="ECO:0000313" key="2">
    <source>
        <dbReference type="EMBL" id="KAL2514811.1"/>
    </source>
</evidence>
<reference evidence="3" key="1">
    <citation type="submission" date="2024-07" db="EMBL/GenBank/DDBJ databases">
        <title>Two chromosome-level genome assemblies of Korean endemic species Abeliophyllum distichum and Forsythia ovata (Oleaceae).</title>
        <authorList>
            <person name="Jang H."/>
        </authorList>
    </citation>
    <scope>NUCLEOTIDE SEQUENCE [LARGE SCALE GENOMIC DNA]</scope>
</reference>
<comment type="caution">
    <text evidence="2">The sequence shown here is derived from an EMBL/GenBank/DDBJ whole genome shotgun (WGS) entry which is preliminary data.</text>
</comment>
<dbReference type="Proteomes" id="UP001604277">
    <property type="component" value="Unassembled WGS sequence"/>
</dbReference>
<dbReference type="AlphaFoldDB" id="A0ABD1TPZ6"/>
<sequence>MGCHETAEILLAWLVGRSVLVQLLNGFPSNFLSANSYMKVHLDRPRPMVRRLVRDGKTTGDESAPEKKKASMEGRVKSVEIVVDAMVYLKTRSREINLLLPREWWHCARLIKE</sequence>
<gene>
    <name evidence="2" type="ORF">Fot_28782</name>
</gene>
<evidence type="ECO:0000256" key="1">
    <source>
        <dbReference type="SAM" id="SignalP"/>
    </source>
</evidence>
<proteinExistence type="predicted"/>
<protein>
    <submittedName>
        <fullName evidence="2">Uncharacterized protein</fullName>
    </submittedName>
</protein>
<keyword evidence="3" id="KW-1185">Reference proteome</keyword>
<evidence type="ECO:0000313" key="3">
    <source>
        <dbReference type="Proteomes" id="UP001604277"/>
    </source>
</evidence>
<keyword evidence="1" id="KW-0732">Signal</keyword>
<feature type="chain" id="PRO_5044774944" evidence="1">
    <location>
        <begin position="27"/>
        <end position="113"/>
    </location>
</feature>
<organism evidence="2 3">
    <name type="scientific">Forsythia ovata</name>
    <dbReference type="NCBI Taxonomy" id="205694"/>
    <lineage>
        <taxon>Eukaryota</taxon>
        <taxon>Viridiplantae</taxon>
        <taxon>Streptophyta</taxon>
        <taxon>Embryophyta</taxon>
        <taxon>Tracheophyta</taxon>
        <taxon>Spermatophyta</taxon>
        <taxon>Magnoliopsida</taxon>
        <taxon>eudicotyledons</taxon>
        <taxon>Gunneridae</taxon>
        <taxon>Pentapetalae</taxon>
        <taxon>asterids</taxon>
        <taxon>lamiids</taxon>
        <taxon>Lamiales</taxon>
        <taxon>Oleaceae</taxon>
        <taxon>Forsythieae</taxon>
        <taxon>Forsythia</taxon>
    </lineage>
</organism>
<accession>A0ABD1TPZ6</accession>